<dbReference type="PANTHER" id="PTHR18952:SF208">
    <property type="entry name" value="CARBONIC ANHYDRASE XA-RELATED"/>
    <property type="match status" value="1"/>
</dbReference>
<reference evidence="11 12" key="1">
    <citation type="submission" date="2021-07" db="EMBL/GenBank/DDBJ databases">
        <title>The Aristolochia fimbriata genome: insights into angiosperm evolution, floral development and chemical biosynthesis.</title>
        <authorList>
            <person name="Jiao Y."/>
        </authorList>
    </citation>
    <scope>NUCLEOTIDE SEQUENCE [LARGE SCALE GENOMIC DNA]</scope>
    <source>
        <strain evidence="11">IBCAS-2021</strain>
        <tissue evidence="11">Leaf</tissue>
    </source>
</reference>
<feature type="domain" description="Alpha-carbonic anhydrase" evidence="10">
    <location>
        <begin position="34"/>
        <end position="268"/>
    </location>
</feature>
<feature type="chain" id="PRO_5043089229" description="Carbonic anhydrase" evidence="9">
    <location>
        <begin position="28"/>
        <end position="275"/>
    </location>
</feature>
<gene>
    <name evidence="11" type="ORF">H6P81_017409</name>
</gene>
<comment type="catalytic activity">
    <reaction evidence="8 9">
        <text>hydrogencarbonate + H(+) = CO2 + H2O</text>
        <dbReference type="Rhea" id="RHEA:10748"/>
        <dbReference type="ChEBI" id="CHEBI:15377"/>
        <dbReference type="ChEBI" id="CHEBI:15378"/>
        <dbReference type="ChEBI" id="CHEBI:16526"/>
        <dbReference type="ChEBI" id="CHEBI:17544"/>
        <dbReference type="EC" id="4.2.1.1"/>
    </reaction>
</comment>
<dbReference type="EMBL" id="JAINDJ010000007">
    <property type="protein sequence ID" value="KAG9441555.1"/>
    <property type="molecule type" value="Genomic_DNA"/>
</dbReference>
<dbReference type="Gene3D" id="3.10.200.10">
    <property type="entry name" value="Alpha carbonic anhydrase"/>
    <property type="match status" value="1"/>
</dbReference>
<comment type="cofactor">
    <cofactor evidence="1 9">
        <name>Zn(2+)</name>
        <dbReference type="ChEBI" id="CHEBI:29105"/>
    </cofactor>
</comment>
<keyword evidence="6" id="KW-0325">Glycoprotein</keyword>
<dbReference type="CDD" id="cd03124">
    <property type="entry name" value="alpha_CA_prokaryotic_like"/>
    <property type="match status" value="1"/>
</dbReference>
<evidence type="ECO:0000256" key="6">
    <source>
        <dbReference type="ARBA" id="ARBA00023180"/>
    </source>
</evidence>
<evidence type="ECO:0000256" key="2">
    <source>
        <dbReference type="ARBA" id="ARBA00012925"/>
    </source>
</evidence>
<evidence type="ECO:0000256" key="9">
    <source>
        <dbReference type="RuleBase" id="RU367011"/>
    </source>
</evidence>
<dbReference type="PROSITE" id="PS00162">
    <property type="entry name" value="ALPHA_CA_1"/>
    <property type="match status" value="1"/>
</dbReference>
<accession>A0AAV7DY35</accession>
<keyword evidence="12" id="KW-1185">Reference proteome</keyword>
<dbReference type="AlphaFoldDB" id="A0AAV7DY35"/>
<evidence type="ECO:0000313" key="11">
    <source>
        <dbReference type="EMBL" id="KAG9441555.1"/>
    </source>
</evidence>
<evidence type="ECO:0000256" key="5">
    <source>
        <dbReference type="ARBA" id="ARBA00022833"/>
    </source>
</evidence>
<evidence type="ECO:0000256" key="7">
    <source>
        <dbReference type="ARBA" id="ARBA00023239"/>
    </source>
</evidence>
<dbReference type="EC" id="4.2.1.1" evidence="2 9"/>
<dbReference type="GO" id="GO:0004089">
    <property type="term" value="F:carbonate dehydratase activity"/>
    <property type="evidence" value="ECO:0007669"/>
    <property type="project" value="UniProtKB-UniRule"/>
</dbReference>
<dbReference type="InterPro" id="IPR001148">
    <property type="entry name" value="CA_dom"/>
</dbReference>
<dbReference type="Pfam" id="PF00194">
    <property type="entry name" value="Carb_anhydrase"/>
    <property type="match status" value="1"/>
</dbReference>
<comment type="caution">
    <text evidence="11">The sequence shown here is derived from an EMBL/GenBank/DDBJ whole genome shotgun (WGS) entry which is preliminary data.</text>
</comment>
<comment type="function">
    <text evidence="9">Reversible hydration of carbon dioxide.</text>
</comment>
<evidence type="ECO:0000256" key="4">
    <source>
        <dbReference type="ARBA" id="ARBA00022729"/>
    </source>
</evidence>
<dbReference type="GO" id="GO:0008270">
    <property type="term" value="F:zinc ion binding"/>
    <property type="evidence" value="ECO:0007669"/>
    <property type="project" value="UniProtKB-UniRule"/>
</dbReference>
<evidence type="ECO:0000256" key="3">
    <source>
        <dbReference type="ARBA" id="ARBA00022723"/>
    </source>
</evidence>
<keyword evidence="3 9" id="KW-0479">Metal-binding</keyword>
<dbReference type="GO" id="GO:0006730">
    <property type="term" value="P:one-carbon metabolic process"/>
    <property type="evidence" value="ECO:0007669"/>
    <property type="project" value="TreeGrafter"/>
</dbReference>
<evidence type="ECO:0000256" key="8">
    <source>
        <dbReference type="ARBA" id="ARBA00048348"/>
    </source>
</evidence>
<dbReference type="InterPro" id="IPR036398">
    <property type="entry name" value="CA_dom_sf"/>
</dbReference>
<keyword evidence="5 9" id="KW-0862">Zinc</keyword>
<keyword evidence="7 9" id="KW-0456">Lyase</keyword>
<sequence length="275" mass="31606">MANATKRVILCCSVLLFVVLSSGRSNAQEVENEREFDYNETTSKGPQNWGEIHKEWANCKKGRLQSPIDLSSERVEIVPKLGRLKRSYKPSDAKLKNRGHDIMLEWTGGAGWISINGTQYELQQCHWHSPSEHTINGRRFDLEAHMVHESSDGRLAVVSIMYKIGRPDTFLAELMEGIRSIADTHDAEREVGVVDPRHIKIGSRKYYRYIGSLTVPPCTEGVVWTMVRKVRTVSREQMRLLREAVHDYAERNARPIQLPNKRPVQFYRPNEGENH</sequence>
<proteinExistence type="inferred from homology"/>
<evidence type="ECO:0000256" key="1">
    <source>
        <dbReference type="ARBA" id="ARBA00001947"/>
    </source>
</evidence>
<dbReference type="InterPro" id="IPR018338">
    <property type="entry name" value="Carbonic_anhydrase_a-class_CS"/>
</dbReference>
<name>A0AAV7DY35_ARIFI</name>
<dbReference type="SMART" id="SM01057">
    <property type="entry name" value="Carb_anhydrase"/>
    <property type="match status" value="1"/>
</dbReference>
<dbReference type="Proteomes" id="UP000825729">
    <property type="component" value="Unassembled WGS sequence"/>
</dbReference>
<keyword evidence="4 9" id="KW-0732">Signal</keyword>
<dbReference type="SUPFAM" id="SSF51069">
    <property type="entry name" value="Carbonic anhydrase"/>
    <property type="match status" value="1"/>
</dbReference>
<dbReference type="PROSITE" id="PS51144">
    <property type="entry name" value="ALPHA_CA_2"/>
    <property type="match status" value="1"/>
</dbReference>
<feature type="signal peptide" evidence="9">
    <location>
        <begin position="1"/>
        <end position="27"/>
    </location>
</feature>
<dbReference type="InterPro" id="IPR023561">
    <property type="entry name" value="Carbonic_anhydrase_a-class"/>
</dbReference>
<comment type="similarity">
    <text evidence="9">Belongs to the alpha-carbonic anhydrase family.</text>
</comment>
<dbReference type="PANTHER" id="PTHR18952">
    <property type="entry name" value="CARBONIC ANHYDRASE"/>
    <property type="match status" value="1"/>
</dbReference>
<dbReference type="InterPro" id="IPR041891">
    <property type="entry name" value="Alpha_CA_prokaryot-like"/>
</dbReference>
<evidence type="ECO:0000313" key="12">
    <source>
        <dbReference type="Proteomes" id="UP000825729"/>
    </source>
</evidence>
<evidence type="ECO:0000259" key="10">
    <source>
        <dbReference type="PROSITE" id="PS51144"/>
    </source>
</evidence>
<protein>
    <recommendedName>
        <fullName evidence="2 9">Carbonic anhydrase</fullName>
        <ecNumber evidence="2 9">4.2.1.1</ecNumber>
    </recommendedName>
</protein>
<dbReference type="FunFam" id="3.10.200.10:FF:000007">
    <property type="entry name" value="Alpha carbonic anhydrase 3"/>
    <property type="match status" value="1"/>
</dbReference>
<organism evidence="11 12">
    <name type="scientific">Aristolochia fimbriata</name>
    <name type="common">White veined hardy Dutchman's pipe vine</name>
    <dbReference type="NCBI Taxonomy" id="158543"/>
    <lineage>
        <taxon>Eukaryota</taxon>
        <taxon>Viridiplantae</taxon>
        <taxon>Streptophyta</taxon>
        <taxon>Embryophyta</taxon>
        <taxon>Tracheophyta</taxon>
        <taxon>Spermatophyta</taxon>
        <taxon>Magnoliopsida</taxon>
        <taxon>Magnoliidae</taxon>
        <taxon>Piperales</taxon>
        <taxon>Aristolochiaceae</taxon>
        <taxon>Aristolochia</taxon>
    </lineage>
</organism>